<comment type="function">
    <text evidence="10">ATP-dependent serine protease that mediates the selective degradation of misfolded, unassembled or oxidatively damaged polypeptides as well as certain short-lived regulatory proteins in the mitochondrial matrix. May also have a chaperone function in the assembly of inner membrane protein complexes. Participates in the regulation of mitochondrial gene expression and in the maintenance of the integrity of the mitochondrial genome. Binds to mitochondrial DNA in a site-specific manner.</text>
</comment>
<proteinExistence type="inferred from homology"/>
<evidence type="ECO:0000259" key="14">
    <source>
        <dbReference type="PROSITE" id="PS51787"/>
    </source>
</evidence>
<dbReference type="InterPro" id="IPR008269">
    <property type="entry name" value="Lon_proteolytic"/>
</dbReference>
<protein>
    <recommendedName>
        <fullName evidence="10">Lon protease homolog, mitochondrial</fullName>
        <ecNumber evidence="10">3.4.21.53</ecNumber>
    </recommendedName>
</protein>
<dbReference type="PROSITE" id="PS51786">
    <property type="entry name" value="LON_PROTEOLYTIC"/>
    <property type="match status" value="1"/>
</dbReference>
<dbReference type="GO" id="GO:0006515">
    <property type="term" value="P:protein quality control for misfolded or incompletely synthesized proteins"/>
    <property type="evidence" value="ECO:0007669"/>
    <property type="project" value="UniProtKB-UniRule"/>
</dbReference>
<dbReference type="InterPro" id="IPR003593">
    <property type="entry name" value="AAA+_ATPase"/>
</dbReference>
<dbReference type="CDD" id="cd23659">
    <property type="entry name" value="USP_At3g01520-like"/>
    <property type="match status" value="1"/>
</dbReference>
<dbReference type="InterPro" id="IPR003959">
    <property type="entry name" value="ATPase_AAA_core"/>
</dbReference>
<keyword evidence="6 10" id="KW-0067">ATP-binding</keyword>
<dbReference type="GO" id="GO:0003697">
    <property type="term" value="F:single-stranded DNA binding"/>
    <property type="evidence" value="ECO:0007669"/>
    <property type="project" value="TreeGrafter"/>
</dbReference>
<evidence type="ECO:0000256" key="9">
    <source>
        <dbReference type="ARBA" id="ARBA00050665"/>
    </source>
</evidence>
<dbReference type="FunFam" id="1.10.8.60:FF:000184">
    <property type="entry name" value="Lon protease homolog, mitochondrial"/>
    <property type="match status" value="1"/>
</dbReference>
<dbReference type="Gene3D" id="2.30.130.40">
    <property type="entry name" value="LON domain-like"/>
    <property type="match status" value="1"/>
</dbReference>
<dbReference type="InterPro" id="IPR014729">
    <property type="entry name" value="Rossmann-like_a/b/a_fold"/>
</dbReference>
<dbReference type="InterPro" id="IPR004815">
    <property type="entry name" value="Lon_bac/euk-typ"/>
</dbReference>
<dbReference type="NCBIfam" id="TIGR00763">
    <property type="entry name" value="lon"/>
    <property type="match status" value="1"/>
</dbReference>
<dbReference type="Pfam" id="PF00004">
    <property type="entry name" value="AAA"/>
    <property type="match status" value="1"/>
</dbReference>
<dbReference type="EMBL" id="CP119880">
    <property type="protein sequence ID" value="WFD35874.1"/>
    <property type="molecule type" value="Genomic_DNA"/>
</dbReference>
<keyword evidence="7 10" id="KW-0238">DNA-binding</keyword>
<evidence type="ECO:0000256" key="8">
    <source>
        <dbReference type="ARBA" id="ARBA00023128"/>
    </source>
</evidence>
<feature type="binding site" evidence="10">
    <location>
        <begin position="594"/>
        <end position="601"/>
    </location>
    <ligand>
        <name>ATP</name>
        <dbReference type="ChEBI" id="CHEBI:30616"/>
    </ligand>
</feature>
<feature type="active site" evidence="10 11">
    <location>
        <position position="998"/>
    </location>
</feature>
<dbReference type="GO" id="GO:0005524">
    <property type="term" value="F:ATP binding"/>
    <property type="evidence" value="ECO:0007669"/>
    <property type="project" value="UniProtKB-UniRule"/>
</dbReference>
<keyword evidence="4 10" id="KW-0378">Hydrolase</keyword>
<sequence>MIPLRTRVGALGRIRQVHTPLRVCALPSVRPAPFRATVGASLHTTSLAALPRSKNAVLRQKASDKNDEHQHERDEEHENDEGGERSSGGRGRSGSGSGSGSSGDSSGGGGSPLVRNTVPQVYPQVLALPISRRPLFPGFYKAVVIKSPQVCAAIKESMKRGQPYIGAFLLKEDEDTDVVKSLDSVYRVGVFAQVTSIFPAQNRKEGDEEGGITAVLYPHRRIVIDELIQNGTRQNVHVEEVAETKEPAKEPAKDAEQLEPIVEEVHTEASAADAAASTAADAAPAQSTRVSEATVPETHTDSASAPAEQQPTVEEPEDTLPSHTPPFQTAFLHDYDVSMVNVSNLSTEPFDRKNNQYIKAVMSELISVFKDIANLNPLFRDQIANFSISQGAGNVFEEPEKLADFAAAVSSSEMSELQGVLESVNVEDRLQRALLVLKKELMNAQLQSKISKDVENKIQKRQREYYLMEQLKGIKKELGIESDGKDKTIERFRTRAGELRMPDAVRAVFDEELAKLQTLEPQASEFNVTRGYLEWLTNIPWGVHSPENLSIPHATSVLDEDHYGLKDVKDRILEFLAIGRLRGTVEGKIVCLVGPPGVGKTSIGKSIARALEREFYRFSVGGLSDVAEIKGHRRTYVGAMPGKAIQALKKVGTENPLVLIDEIDKVGRGYNGDPASALLEMLDPEQNGSFMDHYMDVPVDLSRVLFVCTANTLETIPQPLLDRMEVIEVSSYTAEEKRFIARDYLAPQAKEASGLKDADVTLPDESIDFLIRHYARESGVRNLRKLLEKVYRKVAFAIVKEHGLEGAPEEKAAPEEDGASAKTTEPRKPMKVPESVSVTLTPDKLREYLGPPLYHKDRLFTRSMPAGVATGLGYLGNGSGSLMPIETALMPGKGSLRLTGKLGDVIKESASIALSWVKANAHALGIAESADTNVLESRDVHLHMPEGAIGKDGPSAGTAFVSSLISLLTDRQLPTTLAMTGEVSLRGMVLPVGGLKEKLLAAHRGGITDVIVPAQNQPSIEADVPKTVLDDVRVHYVSNVWAALEIAFGPGPWSETAREWTANEQQATGNVKQLNRSSVNEENTAADEDNTPSTPAELRDQLTANAIANGIEEDAVSITSSDDESLASDVEPDPEPQPQPEEEVDLEFDEEVIRNTRLNSHMLGDKYNSYGIDISTLDNYEDEDLLDPTSDEFQTAPNVVFSAHDEGIINAKQLCSSSELPKSQPGRPKLVTIGPTFERNRCTVSLIYGDFEAAQKRNRKPRRYVVASDGSEGSQFAVNWTMGTILRDGDESLIVSIMETDTKLDASDPKYDNPGYKAVNQRQRQDMATLLAHQAFVLLQRTELNVKVSCQAVHARNARHMLLDVIDFYAPTMMIVGSRGLDSIRAMANSMSLYLVQKSSVPVMVAHNKLKLPELPRGKADVVNNVRMRHRRLDEAVVEKTSHAAEHEESSIEEGETTEERLTRLNRKSYARRQPHFVDMHLPAVENMTEQMTVADDPKDDEIRAQLQNKTQRVAGVFPDDEGENTTEQSS</sequence>
<accession>A0AAF0EVF6</accession>
<dbReference type="FunFam" id="1.20.5.5270:FF:000001">
    <property type="entry name" value="Lon protease homolog, mitochondrial"/>
    <property type="match status" value="1"/>
</dbReference>
<dbReference type="GO" id="GO:0043565">
    <property type="term" value="F:sequence-specific DNA binding"/>
    <property type="evidence" value="ECO:0007669"/>
    <property type="project" value="UniProtKB-UniRule"/>
</dbReference>
<dbReference type="PRINTS" id="PR00830">
    <property type="entry name" value="ENDOLAPTASE"/>
</dbReference>
<comment type="subunit">
    <text evidence="10">Homohexamer or homoheptamer. Organized in a ring with a central cavity.</text>
</comment>
<dbReference type="SUPFAM" id="SSF52402">
    <property type="entry name" value="Adenine nucleotide alpha hydrolases-like"/>
    <property type="match status" value="1"/>
</dbReference>
<evidence type="ECO:0000256" key="1">
    <source>
        <dbReference type="ARBA" id="ARBA00004305"/>
    </source>
</evidence>
<feature type="domain" description="Lon proteolytic" evidence="13">
    <location>
        <begin position="863"/>
        <end position="1050"/>
    </location>
</feature>
<dbReference type="GO" id="GO:0007005">
    <property type="term" value="P:mitochondrion organization"/>
    <property type="evidence" value="ECO:0007669"/>
    <property type="project" value="TreeGrafter"/>
</dbReference>
<dbReference type="Pfam" id="PF02190">
    <property type="entry name" value="LON_substr_bdg"/>
    <property type="match status" value="2"/>
</dbReference>
<feature type="compositionally biased region" description="Basic and acidic residues" evidence="12">
    <location>
        <begin position="1440"/>
        <end position="1450"/>
    </location>
</feature>
<dbReference type="EC" id="3.4.21.53" evidence="10"/>
<dbReference type="PROSITE" id="PS51787">
    <property type="entry name" value="LON_N"/>
    <property type="match status" value="1"/>
</dbReference>
<dbReference type="Gene3D" id="1.20.58.1480">
    <property type="match status" value="1"/>
</dbReference>
<dbReference type="FunFam" id="3.40.50.300:FF:000021">
    <property type="entry name" value="Lon protease homolog"/>
    <property type="match status" value="1"/>
</dbReference>
<dbReference type="HAMAP" id="MF_03120">
    <property type="entry name" value="lonm_euk"/>
    <property type="match status" value="1"/>
</dbReference>
<evidence type="ECO:0000256" key="7">
    <source>
        <dbReference type="ARBA" id="ARBA00023125"/>
    </source>
</evidence>
<feature type="region of interest" description="Disordered" evidence="12">
    <location>
        <begin position="266"/>
        <end position="324"/>
    </location>
</feature>
<feature type="region of interest" description="Disordered" evidence="12">
    <location>
        <begin position="1062"/>
        <end position="1096"/>
    </location>
</feature>
<evidence type="ECO:0000313" key="15">
    <source>
        <dbReference type="EMBL" id="WFD35874.1"/>
    </source>
</evidence>
<name>A0AAF0EVF6_9BASI</name>
<dbReference type="GO" id="GO:0004252">
    <property type="term" value="F:serine-type endopeptidase activity"/>
    <property type="evidence" value="ECO:0007669"/>
    <property type="project" value="UniProtKB-UniRule"/>
</dbReference>
<dbReference type="InterPro" id="IPR027503">
    <property type="entry name" value="Lonm_euk"/>
</dbReference>
<feature type="region of interest" description="Disordered" evidence="12">
    <location>
        <begin position="53"/>
        <end position="116"/>
    </location>
</feature>
<dbReference type="GO" id="GO:0005759">
    <property type="term" value="C:mitochondrial matrix"/>
    <property type="evidence" value="ECO:0007669"/>
    <property type="project" value="UniProtKB-SubCell"/>
</dbReference>
<dbReference type="SUPFAM" id="SSF54211">
    <property type="entry name" value="Ribosomal protein S5 domain 2-like"/>
    <property type="match status" value="1"/>
</dbReference>
<dbReference type="FunFam" id="1.20.58.1480:FF:000003">
    <property type="entry name" value="Lon protease homolog, mitochondrial"/>
    <property type="match status" value="1"/>
</dbReference>
<dbReference type="GO" id="GO:0051131">
    <property type="term" value="P:chaperone-mediated protein complex assembly"/>
    <property type="evidence" value="ECO:0007669"/>
    <property type="project" value="UniProtKB-UniRule"/>
</dbReference>
<dbReference type="InterPro" id="IPR054594">
    <property type="entry name" value="Lon_lid"/>
</dbReference>
<reference evidence="15" key="1">
    <citation type="submission" date="2023-03" db="EMBL/GenBank/DDBJ databases">
        <title>Mating type loci evolution in Malassezia.</title>
        <authorList>
            <person name="Coelho M.A."/>
        </authorList>
    </citation>
    <scope>NUCLEOTIDE SEQUENCE</scope>
    <source>
        <strain evidence="15">CBS 11721</strain>
    </source>
</reference>
<dbReference type="Gene3D" id="1.10.8.60">
    <property type="match status" value="1"/>
</dbReference>
<feature type="region of interest" description="Disordered" evidence="12">
    <location>
        <begin position="1440"/>
        <end position="1468"/>
    </location>
</feature>
<dbReference type="InterPro" id="IPR015947">
    <property type="entry name" value="PUA-like_sf"/>
</dbReference>
<dbReference type="GO" id="GO:0004176">
    <property type="term" value="F:ATP-dependent peptidase activity"/>
    <property type="evidence" value="ECO:0007669"/>
    <property type="project" value="UniProtKB-UniRule"/>
</dbReference>
<feature type="compositionally biased region" description="Polar residues" evidence="12">
    <location>
        <begin position="301"/>
        <end position="312"/>
    </location>
</feature>
<dbReference type="PANTHER" id="PTHR43718">
    <property type="entry name" value="LON PROTEASE"/>
    <property type="match status" value="1"/>
</dbReference>
<dbReference type="Pfam" id="PF22667">
    <property type="entry name" value="Lon_lid"/>
    <property type="match status" value="1"/>
</dbReference>
<dbReference type="InterPro" id="IPR003111">
    <property type="entry name" value="Lon_prtase_N"/>
</dbReference>
<feature type="domain" description="Lon N-terminal" evidence="14">
    <location>
        <begin position="125"/>
        <end position="441"/>
    </location>
</feature>
<dbReference type="Gene3D" id="3.40.50.300">
    <property type="entry name" value="P-loop containing nucleotide triphosphate hydrolases"/>
    <property type="match status" value="1"/>
</dbReference>
<dbReference type="InterPro" id="IPR006016">
    <property type="entry name" value="UspA"/>
</dbReference>
<feature type="region of interest" description="Disordered" evidence="12">
    <location>
        <begin position="1508"/>
        <end position="1531"/>
    </location>
</feature>
<dbReference type="Pfam" id="PF05362">
    <property type="entry name" value="Lon_C"/>
    <property type="match status" value="1"/>
</dbReference>
<dbReference type="InterPro" id="IPR027417">
    <property type="entry name" value="P-loop_NTPase"/>
</dbReference>
<dbReference type="SUPFAM" id="SSF52540">
    <property type="entry name" value="P-loop containing nucleoside triphosphate hydrolases"/>
    <property type="match status" value="1"/>
</dbReference>
<dbReference type="InterPro" id="IPR014721">
    <property type="entry name" value="Ribsml_uS5_D2-typ_fold_subgr"/>
</dbReference>
<comment type="subcellular location">
    <subcellularLocation>
        <location evidence="1 10">Mitochondrion matrix</location>
    </subcellularLocation>
</comment>
<keyword evidence="8 10" id="KW-0496">Mitochondrion</keyword>
<dbReference type="InterPro" id="IPR020568">
    <property type="entry name" value="Ribosomal_Su5_D2-typ_SF"/>
</dbReference>
<evidence type="ECO:0000256" key="4">
    <source>
        <dbReference type="ARBA" id="ARBA00022801"/>
    </source>
</evidence>
<keyword evidence="16" id="KW-1185">Reference proteome</keyword>
<feature type="region of interest" description="Disordered" evidence="12">
    <location>
        <begin position="1117"/>
        <end position="1145"/>
    </location>
</feature>
<feature type="active site" evidence="10 11">
    <location>
        <position position="955"/>
    </location>
</feature>
<evidence type="ECO:0000256" key="5">
    <source>
        <dbReference type="ARBA" id="ARBA00022825"/>
    </source>
</evidence>
<keyword evidence="3 10" id="KW-0547">Nucleotide-binding</keyword>
<keyword evidence="2 10" id="KW-0645">Protease</keyword>
<dbReference type="GO" id="GO:0070407">
    <property type="term" value="P:oxidation-dependent protein catabolic process"/>
    <property type="evidence" value="ECO:0007669"/>
    <property type="project" value="UniProtKB-UniRule"/>
</dbReference>
<comment type="similarity">
    <text evidence="10 11">Belongs to the peptidase S16 family.</text>
</comment>
<evidence type="ECO:0000256" key="2">
    <source>
        <dbReference type="ARBA" id="ARBA00022670"/>
    </source>
</evidence>
<evidence type="ECO:0000256" key="10">
    <source>
        <dbReference type="HAMAP-Rule" id="MF_03120"/>
    </source>
</evidence>
<dbReference type="GO" id="GO:0034599">
    <property type="term" value="P:cellular response to oxidative stress"/>
    <property type="evidence" value="ECO:0007669"/>
    <property type="project" value="UniProtKB-UniRule"/>
</dbReference>
<feature type="compositionally biased region" description="Gly residues" evidence="12">
    <location>
        <begin position="85"/>
        <end position="111"/>
    </location>
</feature>
<keyword evidence="5 10" id="KW-0720">Serine protease</keyword>
<evidence type="ECO:0000256" key="12">
    <source>
        <dbReference type="SAM" id="MobiDB-lite"/>
    </source>
</evidence>
<dbReference type="Gene3D" id="3.40.50.620">
    <property type="entry name" value="HUPs"/>
    <property type="match status" value="1"/>
</dbReference>
<dbReference type="SMART" id="SM00382">
    <property type="entry name" value="AAA"/>
    <property type="match status" value="1"/>
</dbReference>
<organism evidence="15 16">
    <name type="scientific">Malassezia cuniculi</name>
    <dbReference type="NCBI Taxonomy" id="948313"/>
    <lineage>
        <taxon>Eukaryota</taxon>
        <taxon>Fungi</taxon>
        <taxon>Dikarya</taxon>
        <taxon>Basidiomycota</taxon>
        <taxon>Ustilaginomycotina</taxon>
        <taxon>Malasseziomycetes</taxon>
        <taxon>Malasseziales</taxon>
        <taxon>Malasseziaceae</taxon>
        <taxon>Malassezia</taxon>
    </lineage>
</organism>
<dbReference type="Pfam" id="PF00582">
    <property type="entry name" value="Usp"/>
    <property type="match status" value="1"/>
</dbReference>
<evidence type="ECO:0000256" key="6">
    <source>
        <dbReference type="ARBA" id="ARBA00022840"/>
    </source>
</evidence>
<feature type="region of interest" description="Disordered" evidence="12">
    <location>
        <begin position="806"/>
        <end position="835"/>
    </location>
</feature>
<feature type="compositionally biased region" description="Low complexity" evidence="12">
    <location>
        <begin position="269"/>
        <end position="285"/>
    </location>
</feature>
<feature type="compositionally biased region" description="Polar residues" evidence="12">
    <location>
        <begin position="1062"/>
        <end position="1083"/>
    </location>
</feature>
<dbReference type="SUPFAM" id="SSF88697">
    <property type="entry name" value="PUA domain-like"/>
    <property type="match status" value="1"/>
</dbReference>
<dbReference type="FunFam" id="3.30.230.10:FF:000019">
    <property type="entry name" value="Lon protease homolog 2, peroxisomal"/>
    <property type="match status" value="1"/>
</dbReference>
<dbReference type="CDD" id="cd19500">
    <property type="entry name" value="RecA-like_Lon"/>
    <property type="match status" value="1"/>
</dbReference>
<comment type="catalytic activity">
    <reaction evidence="9 10">
        <text>Hydrolysis of proteins in presence of ATP.</text>
        <dbReference type="EC" id="3.4.21.53"/>
    </reaction>
</comment>
<dbReference type="Proteomes" id="UP001219933">
    <property type="component" value="Chromosome 4"/>
</dbReference>
<dbReference type="SMART" id="SM00464">
    <property type="entry name" value="LON"/>
    <property type="match status" value="1"/>
</dbReference>
<dbReference type="Gene3D" id="3.30.230.10">
    <property type="match status" value="1"/>
</dbReference>
<evidence type="ECO:0000259" key="13">
    <source>
        <dbReference type="PROSITE" id="PS51786"/>
    </source>
</evidence>
<dbReference type="InterPro" id="IPR027065">
    <property type="entry name" value="Lon_Prtase"/>
</dbReference>
<evidence type="ECO:0000313" key="16">
    <source>
        <dbReference type="Proteomes" id="UP001219933"/>
    </source>
</evidence>
<feature type="compositionally biased region" description="Basic and acidic residues" evidence="12">
    <location>
        <begin position="61"/>
        <end position="84"/>
    </location>
</feature>
<dbReference type="Gene3D" id="1.20.5.5270">
    <property type="match status" value="1"/>
</dbReference>
<evidence type="ECO:0000256" key="3">
    <source>
        <dbReference type="ARBA" id="ARBA00022741"/>
    </source>
</evidence>
<dbReference type="GO" id="GO:0016887">
    <property type="term" value="F:ATP hydrolysis activity"/>
    <property type="evidence" value="ECO:0007669"/>
    <property type="project" value="UniProtKB-UniRule"/>
</dbReference>
<dbReference type="PANTHER" id="PTHR43718:SF2">
    <property type="entry name" value="LON PROTEASE HOMOLOG, MITOCHONDRIAL"/>
    <property type="match status" value="1"/>
</dbReference>
<gene>
    <name evidence="10 15" type="primary">PIM1</name>
    <name evidence="15" type="ORF">MCUN1_002742</name>
</gene>
<evidence type="ECO:0000256" key="11">
    <source>
        <dbReference type="PROSITE-ProRule" id="PRU01122"/>
    </source>
</evidence>
<dbReference type="InterPro" id="IPR046336">
    <property type="entry name" value="Lon_prtase_N_sf"/>
</dbReference>